<proteinExistence type="inferred from homology"/>
<evidence type="ECO:0000313" key="6">
    <source>
        <dbReference type="EMBL" id="CAB4687784.1"/>
    </source>
</evidence>
<evidence type="ECO:0000256" key="4">
    <source>
        <dbReference type="ARBA" id="ARBA00022807"/>
    </source>
</evidence>
<organism evidence="6">
    <name type="scientific">freshwater metagenome</name>
    <dbReference type="NCBI Taxonomy" id="449393"/>
    <lineage>
        <taxon>unclassified sequences</taxon>
        <taxon>metagenomes</taxon>
        <taxon>ecological metagenomes</taxon>
    </lineage>
</organism>
<keyword evidence="3" id="KW-0378">Hydrolase</keyword>
<name>A0A6J6NSQ0_9ZZZZ</name>
<dbReference type="InterPro" id="IPR000064">
    <property type="entry name" value="NLP_P60_dom"/>
</dbReference>
<evidence type="ECO:0000259" key="5">
    <source>
        <dbReference type="PROSITE" id="PS51935"/>
    </source>
</evidence>
<dbReference type="GO" id="GO:0008234">
    <property type="term" value="F:cysteine-type peptidase activity"/>
    <property type="evidence" value="ECO:0007669"/>
    <property type="project" value="UniProtKB-KW"/>
</dbReference>
<keyword evidence="2" id="KW-0645">Protease</keyword>
<dbReference type="InterPro" id="IPR038765">
    <property type="entry name" value="Papain-like_cys_pep_sf"/>
</dbReference>
<dbReference type="Gene3D" id="3.90.1720.10">
    <property type="entry name" value="endopeptidase domain like (from Nostoc punctiforme)"/>
    <property type="match status" value="1"/>
</dbReference>
<evidence type="ECO:0000256" key="3">
    <source>
        <dbReference type="ARBA" id="ARBA00022801"/>
    </source>
</evidence>
<accession>A0A6J6NSQ0</accession>
<reference evidence="6" key="1">
    <citation type="submission" date="2020-05" db="EMBL/GenBank/DDBJ databases">
        <authorList>
            <person name="Chiriac C."/>
            <person name="Salcher M."/>
            <person name="Ghai R."/>
            <person name="Kavagutti S V."/>
        </authorList>
    </citation>
    <scope>NUCLEOTIDE SEQUENCE</scope>
</reference>
<gene>
    <name evidence="6" type="ORF">UFOPK2366_00576</name>
</gene>
<dbReference type="PANTHER" id="PTHR47359">
    <property type="entry name" value="PEPTIDOGLYCAN DL-ENDOPEPTIDASE CWLO"/>
    <property type="match status" value="1"/>
</dbReference>
<dbReference type="PANTHER" id="PTHR47359:SF3">
    <property type="entry name" value="NLP_P60 DOMAIN-CONTAINING PROTEIN-RELATED"/>
    <property type="match status" value="1"/>
</dbReference>
<evidence type="ECO:0000256" key="1">
    <source>
        <dbReference type="ARBA" id="ARBA00007074"/>
    </source>
</evidence>
<dbReference type="GO" id="GO:0006508">
    <property type="term" value="P:proteolysis"/>
    <property type="evidence" value="ECO:0007669"/>
    <property type="project" value="UniProtKB-KW"/>
</dbReference>
<sequence length="236" mass="24657">MKHSNATSGHPVLKRVGFVALALATMLGSVAATSTAASASKNSKPVVRNDALAPIAVQALSDVQAIAASSLWDTTADTVAPSAEAVARDRYVSARDAIATEVAGRLGIEPSRMIEAWANADFAHQTALMAALSQLGVRYRRNTSAPGVGFDCSGLTAYAWSVAGAEIAHQSRSQIRNASPRTIDTAQAGDLVYYPGHVSIYLGVDKAIVHSPFTGRTVEVAVIGKRRSLRFADPVG</sequence>
<protein>
    <submittedName>
        <fullName evidence="6">Unannotated protein</fullName>
    </submittedName>
</protein>
<keyword evidence="4" id="KW-0788">Thiol protease</keyword>
<dbReference type="AlphaFoldDB" id="A0A6J6NSQ0"/>
<feature type="domain" description="NlpC/P60" evidence="5">
    <location>
        <begin position="121"/>
        <end position="236"/>
    </location>
</feature>
<dbReference type="InterPro" id="IPR051794">
    <property type="entry name" value="PG_Endopeptidase_C40"/>
</dbReference>
<dbReference type="Pfam" id="PF00877">
    <property type="entry name" value="NLPC_P60"/>
    <property type="match status" value="1"/>
</dbReference>
<evidence type="ECO:0000256" key="2">
    <source>
        <dbReference type="ARBA" id="ARBA00022670"/>
    </source>
</evidence>
<dbReference type="EMBL" id="CAEZXM010000084">
    <property type="protein sequence ID" value="CAB4687784.1"/>
    <property type="molecule type" value="Genomic_DNA"/>
</dbReference>
<dbReference type="PROSITE" id="PS51935">
    <property type="entry name" value="NLPC_P60"/>
    <property type="match status" value="1"/>
</dbReference>
<dbReference type="SUPFAM" id="SSF54001">
    <property type="entry name" value="Cysteine proteinases"/>
    <property type="match status" value="1"/>
</dbReference>
<comment type="similarity">
    <text evidence="1">Belongs to the peptidase C40 family.</text>
</comment>